<proteinExistence type="predicted"/>
<organism evidence="1 2">
    <name type="scientific">Enterococcus raffinosus</name>
    <dbReference type="NCBI Taxonomy" id="71452"/>
    <lineage>
        <taxon>Bacteria</taxon>
        <taxon>Bacillati</taxon>
        <taxon>Bacillota</taxon>
        <taxon>Bacilli</taxon>
        <taxon>Lactobacillales</taxon>
        <taxon>Enterococcaceae</taxon>
        <taxon>Enterococcus</taxon>
    </lineage>
</organism>
<comment type="caution">
    <text evidence="1">The sequence shown here is derived from an EMBL/GenBank/DDBJ whole genome shotgun (WGS) entry which is preliminary data.</text>
</comment>
<dbReference type="AlphaFoldDB" id="A0AAW8T9P4"/>
<accession>A0AAW8T9P4</accession>
<dbReference type="RefSeq" id="WP_222226578.1">
    <property type="nucleotide sequence ID" value="NZ_CP081846.1"/>
</dbReference>
<name>A0AAW8T9P4_9ENTE</name>
<reference evidence="1" key="1">
    <citation type="submission" date="2023-03" db="EMBL/GenBank/DDBJ databases">
        <authorList>
            <person name="Shen W."/>
            <person name="Cai J."/>
        </authorList>
    </citation>
    <scope>NUCLEOTIDE SEQUENCE</scope>
    <source>
        <strain evidence="1">Y15</strain>
    </source>
</reference>
<dbReference type="EMBL" id="JARPXL010000007">
    <property type="protein sequence ID" value="MDT2544484.1"/>
    <property type="molecule type" value="Genomic_DNA"/>
</dbReference>
<dbReference type="InterPro" id="IPR036388">
    <property type="entry name" value="WH-like_DNA-bd_sf"/>
</dbReference>
<sequence length="158" mass="18140">MANEDKKDFNAMMNEDKGMPKMQIITDEAVIKRYGGTKMYFAPPLDYDALMKRIPYGKIITTGAIRDYLAKQNGGDFTEPITAGAFISIAAWASEQRETDLTPYWRTLKNKGEINSKYPGGVEAQIEKLEAEGHSIVRRGRKNFRYYVENYEEVMYEL</sequence>
<protein>
    <submittedName>
        <fullName evidence="1">MGMT family protein</fullName>
    </submittedName>
</protein>
<evidence type="ECO:0000313" key="1">
    <source>
        <dbReference type="EMBL" id="MDT2544484.1"/>
    </source>
</evidence>
<gene>
    <name evidence="1" type="ORF">P7D69_09065</name>
</gene>
<dbReference type="Proteomes" id="UP001254770">
    <property type="component" value="Unassembled WGS sequence"/>
</dbReference>
<evidence type="ECO:0000313" key="2">
    <source>
        <dbReference type="Proteomes" id="UP001254770"/>
    </source>
</evidence>
<dbReference type="Gene3D" id="1.10.10.10">
    <property type="entry name" value="Winged helix-like DNA-binding domain superfamily/Winged helix DNA-binding domain"/>
    <property type="match status" value="1"/>
</dbReference>